<feature type="transmembrane region" description="Helical" evidence="1">
    <location>
        <begin position="54"/>
        <end position="71"/>
    </location>
</feature>
<dbReference type="PROSITE" id="PS51354">
    <property type="entry name" value="GLUTAREDOXIN_2"/>
    <property type="match status" value="1"/>
</dbReference>
<dbReference type="GO" id="GO:0005801">
    <property type="term" value="C:cis-Golgi network"/>
    <property type="evidence" value="ECO:0007669"/>
    <property type="project" value="TreeGrafter"/>
</dbReference>
<keyword evidence="1" id="KW-0812">Transmembrane</keyword>
<dbReference type="GO" id="GO:0034599">
    <property type="term" value="P:cellular response to oxidative stress"/>
    <property type="evidence" value="ECO:0007669"/>
    <property type="project" value="TreeGrafter"/>
</dbReference>
<protein>
    <submittedName>
        <fullName evidence="2">Uncharacterized protein</fullName>
    </submittedName>
</protein>
<dbReference type="GO" id="GO:0015038">
    <property type="term" value="F:glutathione disulfide oxidoreductase activity"/>
    <property type="evidence" value="ECO:0007669"/>
    <property type="project" value="TreeGrafter"/>
</dbReference>
<keyword evidence="3" id="KW-1185">Reference proteome</keyword>
<sequence>MSLPRITSRTSLQDPALLPSYRKKSNYFVSPFFMPHVAQLLGALQPRKPKHRTTFLALAFLTLISTCIFVFQNPAALALRRVDNPAVDQLTLALESIQNSRLKDNLDASRTQRTQVQLDAAQELAAVSSFLASLPQNVIPSSVDPSHPIDPQLILDFDTRSPRATEEVQAMVEDVWLRNPVFLYSKLYSADSREVKAILSHLRLRPFATVIDVDIRDDADVLKPIVARLTSTPELPVLIIGGRPVGSIEEIRELHKTGELKKLISASGAVINGAKRKKHRR</sequence>
<dbReference type="PANTHER" id="PTHR45694">
    <property type="entry name" value="GLUTAREDOXIN 2"/>
    <property type="match status" value="1"/>
</dbReference>
<dbReference type="GO" id="GO:0005796">
    <property type="term" value="C:Golgi lumen"/>
    <property type="evidence" value="ECO:0007669"/>
    <property type="project" value="TreeGrafter"/>
</dbReference>
<keyword evidence="1" id="KW-0472">Membrane</keyword>
<dbReference type="Proteomes" id="UP000308652">
    <property type="component" value="Unassembled WGS sequence"/>
</dbReference>
<name>A0A5C3MK88_9AGAR</name>
<dbReference type="SUPFAM" id="SSF52833">
    <property type="entry name" value="Thioredoxin-like"/>
    <property type="match status" value="1"/>
</dbReference>
<dbReference type="AlphaFoldDB" id="A0A5C3MK88"/>
<evidence type="ECO:0000256" key="1">
    <source>
        <dbReference type="SAM" id="Phobius"/>
    </source>
</evidence>
<evidence type="ECO:0000313" key="2">
    <source>
        <dbReference type="EMBL" id="TFK44308.1"/>
    </source>
</evidence>
<dbReference type="InterPro" id="IPR036249">
    <property type="entry name" value="Thioredoxin-like_sf"/>
</dbReference>
<proteinExistence type="predicted"/>
<dbReference type="OrthoDB" id="423313at2759"/>
<dbReference type="PANTHER" id="PTHR45694:SF5">
    <property type="entry name" value="GLUTAREDOXIN 2"/>
    <property type="match status" value="1"/>
</dbReference>
<organism evidence="2 3">
    <name type="scientific">Crucibulum laeve</name>
    <dbReference type="NCBI Taxonomy" id="68775"/>
    <lineage>
        <taxon>Eukaryota</taxon>
        <taxon>Fungi</taxon>
        <taxon>Dikarya</taxon>
        <taxon>Basidiomycota</taxon>
        <taxon>Agaricomycotina</taxon>
        <taxon>Agaricomycetes</taxon>
        <taxon>Agaricomycetidae</taxon>
        <taxon>Agaricales</taxon>
        <taxon>Agaricineae</taxon>
        <taxon>Nidulariaceae</taxon>
        <taxon>Crucibulum</taxon>
    </lineage>
</organism>
<dbReference type="STRING" id="68775.A0A5C3MK88"/>
<keyword evidence="1" id="KW-1133">Transmembrane helix</keyword>
<dbReference type="EMBL" id="ML213590">
    <property type="protein sequence ID" value="TFK44308.1"/>
    <property type="molecule type" value="Genomic_DNA"/>
</dbReference>
<dbReference type="Gene3D" id="3.40.30.10">
    <property type="entry name" value="Glutaredoxin"/>
    <property type="match status" value="1"/>
</dbReference>
<accession>A0A5C3MK88</accession>
<dbReference type="GO" id="GO:0000324">
    <property type="term" value="C:fungal-type vacuole"/>
    <property type="evidence" value="ECO:0007669"/>
    <property type="project" value="TreeGrafter"/>
</dbReference>
<reference evidence="2 3" key="1">
    <citation type="journal article" date="2019" name="Nat. Ecol. Evol.">
        <title>Megaphylogeny resolves global patterns of mushroom evolution.</title>
        <authorList>
            <person name="Varga T."/>
            <person name="Krizsan K."/>
            <person name="Foldi C."/>
            <person name="Dima B."/>
            <person name="Sanchez-Garcia M."/>
            <person name="Sanchez-Ramirez S."/>
            <person name="Szollosi G.J."/>
            <person name="Szarkandi J.G."/>
            <person name="Papp V."/>
            <person name="Albert L."/>
            <person name="Andreopoulos W."/>
            <person name="Angelini C."/>
            <person name="Antonin V."/>
            <person name="Barry K.W."/>
            <person name="Bougher N.L."/>
            <person name="Buchanan P."/>
            <person name="Buyck B."/>
            <person name="Bense V."/>
            <person name="Catcheside P."/>
            <person name="Chovatia M."/>
            <person name="Cooper J."/>
            <person name="Damon W."/>
            <person name="Desjardin D."/>
            <person name="Finy P."/>
            <person name="Geml J."/>
            <person name="Haridas S."/>
            <person name="Hughes K."/>
            <person name="Justo A."/>
            <person name="Karasinski D."/>
            <person name="Kautmanova I."/>
            <person name="Kiss B."/>
            <person name="Kocsube S."/>
            <person name="Kotiranta H."/>
            <person name="LaButti K.M."/>
            <person name="Lechner B.E."/>
            <person name="Liimatainen K."/>
            <person name="Lipzen A."/>
            <person name="Lukacs Z."/>
            <person name="Mihaltcheva S."/>
            <person name="Morgado L.N."/>
            <person name="Niskanen T."/>
            <person name="Noordeloos M.E."/>
            <person name="Ohm R.A."/>
            <person name="Ortiz-Santana B."/>
            <person name="Ovrebo C."/>
            <person name="Racz N."/>
            <person name="Riley R."/>
            <person name="Savchenko A."/>
            <person name="Shiryaev A."/>
            <person name="Soop K."/>
            <person name="Spirin V."/>
            <person name="Szebenyi C."/>
            <person name="Tomsovsky M."/>
            <person name="Tulloss R.E."/>
            <person name="Uehling J."/>
            <person name="Grigoriev I.V."/>
            <person name="Vagvolgyi C."/>
            <person name="Papp T."/>
            <person name="Martin F.M."/>
            <person name="Miettinen O."/>
            <person name="Hibbett D.S."/>
            <person name="Nagy L.G."/>
        </authorList>
    </citation>
    <scope>NUCLEOTIDE SEQUENCE [LARGE SCALE GENOMIC DNA]</scope>
    <source>
        <strain evidence="2 3">CBS 166.37</strain>
    </source>
</reference>
<evidence type="ECO:0000313" key="3">
    <source>
        <dbReference type="Proteomes" id="UP000308652"/>
    </source>
</evidence>
<gene>
    <name evidence="2" type="ORF">BDQ12DRAFT_620262</name>
</gene>